<keyword evidence="9" id="KW-1185">Reference proteome</keyword>
<sequence>MLLLSDFSKTFKVECDASGFGIDAILMQDKHPIAYFNENLSGAVLNYSAYDKELYTLVWALQNWQHYLWSKEFVIRTDYESLQFLKDQGKLNRHHTCWLEFIEIFSYVVQYKQGKDMILCLVDML</sequence>
<dbReference type="AlphaFoldDB" id="A0ABD3A2F0"/>
<evidence type="ECO:0000259" key="7">
    <source>
        <dbReference type="Pfam" id="PF17917"/>
    </source>
</evidence>
<name>A0ABD3A2F0_9GENT</name>
<feature type="domain" description="Reverse transcriptase RNase H-like" evidence="7">
    <location>
        <begin position="6"/>
        <end position="103"/>
    </location>
</feature>
<evidence type="ECO:0000313" key="8">
    <source>
        <dbReference type="EMBL" id="KAL3524612.1"/>
    </source>
</evidence>
<dbReference type="GO" id="GO:0016787">
    <property type="term" value="F:hydrolase activity"/>
    <property type="evidence" value="ECO:0007669"/>
    <property type="project" value="UniProtKB-KW"/>
</dbReference>
<proteinExistence type="predicted"/>
<keyword evidence="5" id="KW-0378">Hydrolase</keyword>
<gene>
    <name evidence="8" type="ORF">ACH5RR_012984</name>
</gene>
<keyword evidence="1" id="KW-0808">Transferase</keyword>
<protein>
    <recommendedName>
        <fullName evidence="7">Reverse transcriptase RNase H-like domain-containing protein</fullName>
    </recommendedName>
</protein>
<keyword evidence="2" id="KW-0548">Nucleotidyltransferase</keyword>
<keyword evidence="6" id="KW-0695">RNA-directed DNA polymerase</keyword>
<dbReference type="EMBL" id="JBJUIK010000006">
    <property type="protein sequence ID" value="KAL3524612.1"/>
    <property type="molecule type" value="Genomic_DNA"/>
</dbReference>
<reference evidence="8 9" key="1">
    <citation type="submission" date="2024-11" db="EMBL/GenBank/DDBJ databases">
        <title>A near-complete genome assembly of Cinchona calisaya.</title>
        <authorList>
            <person name="Lian D.C."/>
            <person name="Zhao X.W."/>
            <person name="Wei L."/>
        </authorList>
    </citation>
    <scope>NUCLEOTIDE SEQUENCE [LARGE SCALE GENOMIC DNA]</scope>
    <source>
        <tissue evidence="8">Nenye</tissue>
    </source>
</reference>
<dbReference type="PANTHER" id="PTHR35046:SF9">
    <property type="entry name" value="RNA-DIRECTED DNA POLYMERASE"/>
    <property type="match status" value="1"/>
</dbReference>
<evidence type="ECO:0000256" key="3">
    <source>
        <dbReference type="ARBA" id="ARBA00022722"/>
    </source>
</evidence>
<dbReference type="Pfam" id="PF17917">
    <property type="entry name" value="RT_RNaseH"/>
    <property type="match status" value="1"/>
</dbReference>
<dbReference type="GO" id="GO:0003964">
    <property type="term" value="F:RNA-directed DNA polymerase activity"/>
    <property type="evidence" value="ECO:0007669"/>
    <property type="project" value="UniProtKB-KW"/>
</dbReference>
<dbReference type="PANTHER" id="PTHR35046">
    <property type="entry name" value="ZINC KNUCKLE (CCHC-TYPE) FAMILY PROTEIN"/>
    <property type="match status" value="1"/>
</dbReference>
<evidence type="ECO:0000256" key="2">
    <source>
        <dbReference type="ARBA" id="ARBA00022695"/>
    </source>
</evidence>
<comment type="caution">
    <text evidence="8">The sequence shown here is derived from an EMBL/GenBank/DDBJ whole genome shotgun (WGS) entry which is preliminary data.</text>
</comment>
<evidence type="ECO:0000256" key="5">
    <source>
        <dbReference type="ARBA" id="ARBA00022801"/>
    </source>
</evidence>
<evidence type="ECO:0000256" key="6">
    <source>
        <dbReference type="ARBA" id="ARBA00022918"/>
    </source>
</evidence>
<keyword evidence="4" id="KW-0255">Endonuclease</keyword>
<dbReference type="InterPro" id="IPR041373">
    <property type="entry name" value="RT_RNaseH"/>
</dbReference>
<evidence type="ECO:0000313" key="9">
    <source>
        <dbReference type="Proteomes" id="UP001630127"/>
    </source>
</evidence>
<dbReference type="Proteomes" id="UP001630127">
    <property type="component" value="Unassembled WGS sequence"/>
</dbReference>
<evidence type="ECO:0000256" key="1">
    <source>
        <dbReference type="ARBA" id="ARBA00022679"/>
    </source>
</evidence>
<accession>A0ABD3A2F0</accession>
<dbReference type="InterPro" id="IPR043502">
    <property type="entry name" value="DNA/RNA_pol_sf"/>
</dbReference>
<dbReference type="GO" id="GO:0004519">
    <property type="term" value="F:endonuclease activity"/>
    <property type="evidence" value="ECO:0007669"/>
    <property type="project" value="UniProtKB-KW"/>
</dbReference>
<dbReference type="SUPFAM" id="SSF56672">
    <property type="entry name" value="DNA/RNA polymerases"/>
    <property type="match status" value="1"/>
</dbReference>
<organism evidence="8 9">
    <name type="scientific">Cinchona calisaya</name>
    <dbReference type="NCBI Taxonomy" id="153742"/>
    <lineage>
        <taxon>Eukaryota</taxon>
        <taxon>Viridiplantae</taxon>
        <taxon>Streptophyta</taxon>
        <taxon>Embryophyta</taxon>
        <taxon>Tracheophyta</taxon>
        <taxon>Spermatophyta</taxon>
        <taxon>Magnoliopsida</taxon>
        <taxon>eudicotyledons</taxon>
        <taxon>Gunneridae</taxon>
        <taxon>Pentapetalae</taxon>
        <taxon>asterids</taxon>
        <taxon>lamiids</taxon>
        <taxon>Gentianales</taxon>
        <taxon>Rubiaceae</taxon>
        <taxon>Cinchonoideae</taxon>
        <taxon>Cinchoneae</taxon>
        <taxon>Cinchona</taxon>
    </lineage>
</organism>
<evidence type="ECO:0000256" key="4">
    <source>
        <dbReference type="ARBA" id="ARBA00022759"/>
    </source>
</evidence>
<keyword evidence="3" id="KW-0540">Nuclease</keyword>
<dbReference type="CDD" id="cd09274">
    <property type="entry name" value="RNase_HI_RT_Ty3"/>
    <property type="match status" value="1"/>
</dbReference>